<comment type="caution">
    <text evidence="1">The sequence shown here is derived from an EMBL/GenBank/DDBJ whole genome shotgun (WGS) entry which is preliminary data.</text>
</comment>
<protein>
    <submittedName>
        <fullName evidence="1">Uncharacterized protein</fullName>
    </submittedName>
</protein>
<sequence length="387" mass="40466">MLLRTARTTLRRAAVAGAQQRRGASALAATRPWHEPDILSTETKQFRDAELARLGALRDAAAAGLDGPAAASPAAACLDASVTEASGDAPQLLAAFARRARAAAAQGAGAPAETLRLAYAARYAEALARRALPRQERGDAARPGAGALASAVAAVAPEADLPFAGALRREGAAARLEAALRAACVGDAAARVEATHAFVDDRAEGLSVKAAAAALEAAALPVGEAIADAHDVLVRASLAAPDAGEAGRWKARRRRGLVRRARKDAARHLDRNARDRLDVPAKARNAAHWAEPDREVAQPPPPAAMSVEWLTQRRDPHAGARLAAPTLAAASAEFFPEHATLGATLATSLLRHREQAWRDAEEDYLSRLLTLAFCAFCGVADYAIMVH</sequence>
<organism evidence="1 2">
    <name type="scientific">Pelagomonas calceolata</name>
    <dbReference type="NCBI Taxonomy" id="35677"/>
    <lineage>
        <taxon>Eukaryota</taxon>
        <taxon>Sar</taxon>
        <taxon>Stramenopiles</taxon>
        <taxon>Ochrophyta</taxon>
        <taxon>Pelagophyceae</taxon>
        <taxon>Pelagomonadales</taxon>
        <taxon>Pelagomonadaceae</taxon>
        <taxon>Pelagomonas</taxon>
    </lineage>
</organism>
<accession>A0A8J2WHQ6</accession>
<name>A0A8J2WHQ6_9STRA</name>
<dbReference type="EMBL" id="CAKKNE010000002">
    <property type="protein sequence ID" value="CAH0368880.1"/>
    <property type="molecule type" value="Genomic_DNA"/>
</dbReference>
<dbReference type="Proteomes" id="UP000789595">
    <property type="component" value="Unassembled WGS sequence"/>
</dbReference>
<gene>
    <name evidence="1" type="ORF">PECAL_2P19770</name>
</gene>
<dbReference type="AlphaFoldDB" id="A0A8J2WHQ6"/>
<proteinExistence type="predicted"/>
<keyword evidence="2" id="KW-1185">Reference proteome</keyword>
<evidence type="ECO:0000313" key="2">
    <source>
        <dbReference type="Proteomes" id="UP000789595"/>
    </source>
</evidence>
<reference evidence="1" key="1">
    <citation type="submission" date="2021-11" db="EMBL/GenBank/DDBJ databases">
        <authorList>
            <consortium name="Genoscope - CEA"/>
            <person name="William W."/>
        </authorList>
    </citation>
    <scope>NUCLEOTIDE SEQUENCE</scope>
</reference>
<evidence type="ECO:0000313" key="1">
    <source>
        <dbReference type="EMBL" id="CAH0368880.1"/>
    </source>
</evidence>